<dbReference type="Proteomes" id="UP000640930">
    <property type="component" value="Unassembled WGS sequence"/>
</dbReference>
<evidence type="ECO:0000313" key="3">
    <source>
        <dbReference type="Proteomes" id="UP000640930"/>
    </source>
</evidence>
<protein>
    <recommendedName>
        <fullName evidence="4">DUF4340 domain-containing protein</fullName>
    </recommendedName>
</protein>
<name>A0ABR8X9F8_9BACL</name>
<keyword evidence="1" id="KW-0812">Transmembrane</keyword>
<dbReference type="EMBL" id="JACSQA010000004">
    <property type="protein sequence ID" value="MBD8025964.1"/>
    <property type="molecule type" value="Genomic_DNA"/>
</dbReference>
<keyword evidence="1" id="KW-0472">Membrane</keyword>
<gene>
    <name evidence="2" type="ORF">H9636_04760</name>
</gene>
<comment type="caution">
    <text evidence="2">The sequence shown here is derived from an EMBL/GenBank/DDBJ whole genome shotgun (WGS) entry which is preliminary data.</text>
</comment>
<keyword evidence="1" id="KW-1133">Transmembrane helix</keyword>
<dbReference type="RefSeq" id="WP_191706481.1">
    <property type="nucleotide sequence ID" value="NZ_JACSQA010000004.1"/>
</dbReference>
<organism evidence="2 3">
    <name type="scientific">Ureibacillus galli</name>
    <dbReference type="NCBI Taxonomy" id="2762222"/>
    <lineage>
        <taxon>Bacteria</taxon>
        <taxon>Bacillati</taxon>
        <taxon>Bacillota</taxon>
        <taxon>Bacilli</taxon>
        <taxon>Bacillales</taxon>
        <taxon>Caryophanaceae</taxon>
        <taxon>Ureibacillus</taxon>
    </lineage>
</organism>
<evidence type="ECO:0000313" key="2">
    <source>
        <dbReference type="EMBL" id="MBD8025964.1"/>
    </source>
</evidence>
<sequence length="126" mass="14589">MKKVFVTIGFIIIIAGALVFYNKLYYPSLPIETISKREVLEKLNTSDQPIVFLSKENDQEWYIVNERNQSASDEIIKEMVSQSGWAFTDKDGSGLFFEKQGERLIVTTQKWTGEYVLVDIPTNWKE</sequence>
<reference evidence="2 3" key="1">
    <citation type="submission" date="2020-08" db="EMBL/GenBank/DDBJ databases">
        <title>A Genomic Blueprint of the Chicken Gut Microbiome.</title>
        <authorList>
            <person name="Gilroy R."/>
            <person name="Ravi A."/>
            <person name="Getino M."/>
            <person name="Pursley I."/>
            <person name="Horton D.L."/>
            <person name="Alikhan N.-F."/>
            <person name="Baker D."/>
            <person name="Gharbi K."/>
            <person name="Hall N."/>
            <person name="Watson M."/>
            <person name="Adriaenssens E.M."/>
            <person name="Foster-Nyarko E."/>
            <person name="Jarju S."/>
            <person name="Secka A."/>
            <person name="Antonio M."/>
            <person name="Oren A."/>
            <person name="Chaudhuri R."/>
            <person name="La Ragione R.M."/>
            <person name="Hildebrand F."/>
            <person name="Pallen M.J."/>
        </authorList>
    </citation>
    <scope>NUCLEOTIDE SEQUENCE [LARGE SCALE GENOMIC DNA]</scope>
    <source>
        <strain evidence="2 3">Re31</strain>
    </source>
</reference>
<proteinExistence type="predicted"/>
<evidence type="ECO:0000256" key="1">
    <source>
        <dbReference type="SAM" id="Phobius"/>
    </source>
</evidence>
<feature type="transmembrane region" description="Helical" evidence="1">
    <location>
        <begin position="6"/>
        <end position="26"/>
    </location>
</feature>
<accession>A0ABR8X9F8</accession>
<keyword evidence="3" id="KW-1185">Reference proteome</keyword>
<evidence type="ECO:0008006" key="4">
    <source>
        <dbReference type="Google" id="ProtNLM"/>
    </source>
</evidence>